<keyword evidence="3" id="KW-1185">Reference proteome</keyword>
<dbReference type="OrthoDB" id="5125415at2"/>
<comment type="caution">
    <text evidence="2">The sequence shown here is derived from an EMBL/GenBank/DDBJ whole genome shotgun (WGS) entry which is preliminary data.</text>
</comment>
<evidence type="ECO:0000313" key="2">
    <source>
        <dbReference type="EMBL" id="GER22417.1"/>
    </source>
</evidence>
<evidence type="ECO:0000256" key="1">
    <source>
        <dbReference type="SAM" id="MobiDB-lite"/>
    </source>
</evidence>
<protein>
    <recommendedName>
        <fullName evidence="4">2'-5' RNA ligase family protein</fullName>
    </recommendedName>
</protein>
<reference evidence="2 3" key="1">
    <citation type="submission" date="2019-09" db="EMBL/GenBank/DDBJ databases">
        <title>Arthrobacter zafarii sp. nov., a moderately thermotolerant and halotolerant actinobacterium isolated from Cholistan desert soil of Pakistan.</title>
        <authorList>
            <person name="Amin A."/>
            <person name="Ahmed I."/>
            <person name="Khalid N."/>
            <person name="Schumann P."/>
            <person name="Busse H.J."/>
            <person name="Khan I.U."/>
            <person name="Li S."/>
            <person name="Li W.J."/>
        </authorList>
    </citation>
    <scope>NUCLEOTIDE SEQUENCE [LARGE SCALE GENOMIC DNA]</scope>
    <source>
        <strain evidence="2 3">NCCP-1664</strain>
    </source>
</reference>
<proteinExistence type="predicted"/>
<feature type="region of interest" description="Disordered" evidence="1">
    <location>
        <begin position="164"/>
        <end position="214"/>
    </location>
</feature>
<dbReference type="Pfam" id="PF13563">
    <property type="entry name" value="2_5_RNA_ligase2"/>
    <property type="match status" value="1"/>
</dbReference>
<sequence length="214" mass="22199">MGVYVAVVFVEPLAAGTEFPQSAWPLHVTLVRFDSAVPVPALTAVLGAALEGRKAFTAVVGGDAWFGRKGSVPVSLVDPGTGLADLHEALLYGLLHELDGQIHLPGPDHTRANYRPHVTHAARRLHPGDVVRVGQVALVDMFPDRDRRFRRVLAVWELGAGVSGAGVPGGGSPGAGVSSEGAAGLTVLAEQENGEQHGRQGQHGAEEGNVPGQG</sequence>
<evidence type="ECO:0008006" key="4">
    <source>
        <dbReference type="Google" id="ProtNLM"/>
    </source>
</evidence>
<dbReference type="Proteomes" id="UP000325307">
    <property type="component" value="Unassembled WGS sequence"/>
</dbReference>
<dbReference type="EMBL" id="BKDJ01000003">
    <property type="protein sequence ID" value="GER22417.1"/>
    <property type="molecule type" value="Genomic_DNA"/>
</dbReference>
<feature type="compositionally biased region" description="Low complexity" evidence="1">
    <location>
        <begin position="175"/>
        <end position="184"/>
    </location>
</feature>
<dbReference type="SUPFAM" id="SSF55144">
    <property type="entry name" value="LigT-like"/>
    <property type="match status" value="1"/>
</dbReference>
<feature type="compositionally biased region" description="Gly residues" evidence="1">
    <location>
        <begin position="164"/>
        <end position="174"/>
    </location>
</feature>
<accession>A0A5A7NR10</accession>
<dbReference type="AlphaFoldDB" id="A0A5A7NR10"/>
<dbReference type="RefSeq" id="WP_149956055.1">
    <property type="nucleotide sequence ID" value="NZ_BKDJ01000003.1"/>
</dbReference>
<gene>
    <name evidence="2" type="ORF">NCCP1664_09140</name>
</gene>
<dbReference type="InterPro" id="IPR009097">
    <property type="entry name" value="Cyclic_Pdiesterase"/>
</dbReference>
<name>A0A5A7NR10_9MICC</name>
<evidence type="ECO:0000313" key="3">
    <source>
        <dbReference type="Proteomes" id="UP000325307"/>
    </source>
</evidence>
<dbReference type="Gene3D" id="3.90.1140.10">
    <property type="entry name" value="Cyclic phosphodiesterase"/>
    <property type="match status" value="1"/>
</dbReference>
<organism evidence="2 3">
    <name type="scientific">Zafaria cholistanensis</name>
    <dbReference type="NCBI Taxonomy" id="1682741"/>
    <lineage>
        <taxon>Bacteria</taxon>
        <taxon>Bacillati</taxon>
        <taxon>Actinomycetota</taxon>
        <taxon>Actinomycetes</taxon>
        <taxon>Micrococcales</taxon>
        <taxon>Micrococcaceae</taxon>
        <taxon>Zafaria</taxon>
    </lineage>
</organism>